<dbReference type="Pfam" id="PF14661">
    <property type="entry name" value="HAUS6_N"/>
    <property type="match status" value="1"/>
</dbReference>
<dbReference type="InterPro" id="IPR028163">
    <property type="entry name" value="HAUS_6_N"/>
</dbReference>
<gene>
    <name evidence="2" type="primary">haus6</name>
</gene>
<dbReference type="PANTHER" id="PTHR16151">
    <property type="entry name" value="HAUS AUGMIN-LIKE COMPLEX SUBUNIT 6"/>
    <property type="match status" value="1"/>
</dbReference>
<dbReference type="InterPro" id="IPR026797">
    <property type="entry name" value="HAUS_6"/>
</dbReference>
<dbReference type="GO" id="GO:1990498">
    <property type="term" value="C:mitotic spindle microtubule"/>
    <property type="evidence" value="ECO:0007669"/>
    <property type="project" value="TreeGrafter"/>
</dbReference>
<reference evidence="2" key="3">
    <citation type="submission" date="2025-09" db="UniProtKB">
        <authorList>
            <consortium name="Ensembl"/>
        </authorList>
    </citation>
    <scope>IDENTIFICATION</scope>
</reference>
<keyword evidence="3" id="KW-1185">Reference proteome</keyword>
<evidence type="ECO:0000313" key="2">
    <source>
        <dbReference type="Ensembl" id="ENSSFAP00005052206.1"/>
    </source>
</evidence>
<dbReference type="FunCoup" id="A0A672JDD9">
    <property type="interactions" value="1025"/>
</dbReference>
<dbReference type="AlphaFoldDB" id="A0A672JDD9"/>
<sequence length="638" mass="72247">MAAATSSLDEKGKHLWITLLALGFRPDTETQSYASKTQTPAKHIKLGPSMFNRPNKDASRIVIHFLLVKLNPTRFREAYRNCWPVLTQKVDAEFRKLTCDWLQEIMMKGSKVVASLLLTPGGPKFVQLMLNLAKHVMLQDMRTFTTDESWVPESVENSTSSLDMEMKRFHLVRKRFLRAVVDQDHLLNEYKTQARTLTESIRELKARDAKLKELPNVCVFTGGTLCPQVRSLWSTIDEMLEVIKENQGAAERVLKGEVDQYKLDGKDQVLTIPNVLLERIQQLPQQLKSGNLRKDGKLNLLCVMELMNHALQLLKDERCRTSHAPKSQLSSEHLKKQCQQMNHLIEDLTLLKKKLAEEEVKFSHAVTEQEAAWDQRWKDMLKETPVASFLVVDPVSDALMATSPPEGNGNGFNLEDVLNNLQRDPFSARKQLPRTPESLIIDVKRSWQKALQENEAAKLEMVALNDSIDQKPSLPQGHRNVFSPDAPSNTLDFSSILFPIRRYDSQHKVLQSTLLSDTLNMDSADGRAKLYSLKNETLPELPSFDSLDLSDDVIENYDEGPLIPTMAETATKVCPSPCRAQQACGDSSVPQHMRTPERLKEAATDKVFSLDLDTLRTPSPLKENSLPQLLTFSPIDDM</sequence>
<dbReference type="GO" id="GO:0070652">
    <property type="term" value="C:HAUS complex"/>
    <property type="evidence" value="ECO:0007669"/>
    <property type="project" value="InterPro"/>
</dbReference>
<dbReference type="Proteomes" id="UP000472267">
    <property type="component" value="Chromosome 3"/>
</dbReference>
<reference evidence="2" key="1">
    <citation type="submission" date="2019-06" db="EMBL/GenBank/DDBJ databases">
        <authorList>
            <consortium name="Wellcome Sanger Institute Data Sharing"/>
        </authorList>
    </citation>
    <scope>NUCLEOTIDE SEQUENCE [LARGE SCALE GENOMIC DNA]</scope>
</reference>
<dbReference type="InParanoid" id="A0A672JDD9"/>
<dbReference type="OMA" id="INVGRNM"/>
<evidence type="ECO:0000313" key="3">
    <source>
        <dbReference type="Proteomes" id="UP000472267"/>
    </source>
</evidence>
<dbReference type="GO" id="GO:0051225">
    <property type="term" value="P:spindle assembly"/>
    <property type="evidence" value="ECO:0007669"/>
    <property type="project" value="InterPro"/>
</dbReference>
<reference evidence="2" key="2">
    <citation type="submission" date="2025-08" db="UniProtKB">
        <authorList>
            <consortium name="Ensembl"/>
        </authorList>
    </citation>
    <scope>IDENTIFICATION</scope>
</reference>
<accession>A0A672JDD9</accession>
<dbReference type="PANTHER" id="PTHR16151:SF2">
    <property type="entry name" value="HAUS AUGMIN-LIKE COMPLEX SUBUNIT 6"/>
    <property type="match status" value="1"/>
</dbReference>
<protein>
    <recommendedName>
        <fullName evidence="1">HAUS augmin-like complex subunit 6 N-terminal domain-containing protein</fullName>
    </recommendedName>
</protein>
<feature type="domain" description="HAUS augmin-like complex subunit 6 N-terminal" evidence="1">
    <location>
        <begin position="15"/>
        <end position="214"/>
    </location>
</feature>
<name>A0A672JDD9_SALFA</name>
<dbReference type="GO" id="GO:0008017">
    <property type="term" value="F:microtubule binding"/>
    <property type="evidence" value="ECO:0007669"/>
    <property type="project" value="TreeGrafter"/>
</dbReference>
<evidence type="ECO:0000259" key="1">
    <source>
        <dbReference type="Pfam" id="PF14661"/>
    </source>
</evidence>
<organism evidence="2 3">
    <name type="scientific">Salarias fasciatus</name>
    <name type="common">Jewelled blenny</name>
    <name type="synonym">Blennius fasciatus</name>
    <dbReference type="NCBI Taxonomy" id="181472"/>
    <lineage>
        <taxon>Eukaryota</taxon>
        <taxon>Metazoa</taxon>
        <taxon>Chordata</taxon>
        <taxon>Craniata</taxon>
        <taxon>Vertebrata</taxon>
        <taxon>Euteleostomi</taxon>
        <taxon>Actinopterygii</taxon>
        <taxon>Neopterygii</taxon>
        <taxon>Teleostei</taxon>
        <taxon>Neoteleostei</taxon>
        <taxon>Acanthomorphata</taxon>
        <taxon>Ovalentaria</taxon>
        <taxon>Blenniimorphae</taxon>
        <taxon>Blenniiformes</taxon>
        <taxon>Blennioidei</taxon>
        <taxon>Blenniidae</taxon>
        <taxon>Salariinae</taxon>
        <taxon>Salarias</taxon>
    </lineage>
</organism>
<dbReference type="Ensembl" id="ENSSFAT00005053862.1">
    <property type="protein sequence ID" value="ENSSFAP00005052206.1"/>
    <property type="gene ID" value="ENSSFAG00005025025.1"/>
</dbReference>
<proteinExistence type="predicted"/>